<keyword evidence="1" id="KW-0732">Signal</keyword>
<dbReference type="EMBL" id="CP002021">
    <property type="protein sequence ID" value="ADG30444.1"/>
    <property type="molecule type" value="Genomic_DNA"/>
</dbReference>
<dbReference type="KEGG" id="tin:Tint_1050"/>
<protein>
    <submittedName>
        <fullName evidence="2">Uncharacterized protein</fullName>
    </submittedName>
</protein>
<accession>D5WZM8</accession>
<proteinExistence type="predicted"/>
<sequence length="83" mass="8551">MSKRALLKALLAGGLTTLATAALTVHAASAPQAPLMAINVLHIAPLDHHALHLTALPPGQRVIVVNDTHRPLQVKGFARGGSA</sequence>
<reference evidence="2" key="1">
    <citation type="submission" date="2010-04" db="EMBL/GenBank/DDBJ databases">
        <title>Complete sequence of Thiomonas intermedia K12.</title>
        <authorList>
            <consortium name="US DOE Joint Genome Institute"/>
            <person name="Lucas S."/>
            <person name="Copeland A."/>
            <person name="Lapidus A."/>
            <person name="Cheng J.-F."/>
            <person name="Bruce D."/>
            <person name="Goodwin L."/>
            <person name="Pitluck S."/>
            <person name="Davenport K."/>
            <person name="Detter J.C."/>
            <person name="Han C."/>
            <person name="Tapia R."/>
            <person name="Land M."/>
            <person name="Hauser L."/>
            <person name="Kyrpides N."/>
            <person name="Ovchinnikova G."/>
            <person name="Kerfeld C.A."/>
            <person name="Cannon G.C."/>
            <person name="Heinhorst S."/>
            <person name="Woyke T."/>
        </authorList>
    </citation>
    <scope>NUCLEOTIDE SEQUENCE [LARGE SCALE GENOMIC DNA]</scope>
    <source>
        <strain evidence="2">K12</strain>
    </source>
</reference>
<dbReference type="AlphaFoldDB" id="D5WZM8"/>
<dbReference type="BioCyc" id="TINT75379:TINT_RS05250-MONOMER"/>
<name>D5WZM8_THIK1</name>
<feature type="signal peptide" evidence="1">
    <location>
        <begin position="1"/>
        <end position="21"/>
    </location>
</feature>
<dbReference type="HOGENOM" id="CLU_2557233_0_0_4"/>
<evidence type="ECO:0000313" key="2">
    <source>
        <dbReference type="EMBL" id="ADG30444.1"/>
    </source>
</evidence>
<evidence type="ECO:0000256" key="1">
    <source>
        <dbReference type="SAM" id="SignalP"/>
    </source>
</evidence>
<organism evidence="2">
    <name type="scientific">Thiomonas intermedia (strain K12)</name>
    <name type="common">Thiobacillus intermedius</name>
    <dbReference type="NCBI Taxonomy" id="75379"/>
    <lineage>
        <taxon>Bacteria</taxon>
        <taxon>Pseudomonadati</taxon>
        <taxon>Pseudomonadota</taxon>
        <taxon>Betaproteobacteria</taxon>
        <taxon>Burkholderiales</taxon>
        <taxon>Thiomonas</taxon>
    </lineage>
</organism>
<feature type="chain" id="PRO_5003079673" evidence="1">
    <location>
        <begin position="22"/>
        <end position="83"/>
    </location>
</feature>
<gene>
    <name evidence="2" type="ordered locus">Tint_1050</name>
</gene>